<dbReference type="GO" id="GO:0005506">
    <property type="term" value="F:iron ion binding"/>
    <property type="evidence" value="ECO:0007669"/>
    <property type="project" value="InterPro"/>
</dbReference>
<dbReference type="SUPFAM" id="SSF56003">
    <property type="entry name" value="Molybdenum cofactor-binding domain"/>
    <property type="match status" value="1"/>
</dbReference>
<evidence type="ECO:0000313" key="2">
    <source>
        <dbReference type="EMBL" id="SEP22607.1"/>
    </source>
</evidence>
<dbReference type="InterPro" id="IPR008274">
    <property type="entry name" value="AldOxase/xan_DH_MoCoBD1"/>
</dbReference>
<dbReference type="Proteomes" id="UP000198893">
    <property type="component" value="Unassembled WGS sequence"/>
</dbReference>
<dbReference type="SMART" id="SM01008">
    <property type="entry name" value="Ald_Xan_dh_C"/>
    <property type="match status" value="1"/>
</dbReference>
<dbReference type="OrthoDB" id="9763985at2"/>
<keyword evidence="3" id="KW-1185">Reference proteome</keyword>
<dbReference type="Pfam" id="PF02738">
    <property type="entry name" value="MoCoBD_1"/>
    <property type="match status" value="1"/>
</dbReference>
<sequence>MMETAKDRLRLIGTSRQRVDALAKAKGEHLFPSDNAMQNALWVRVVRSARAHARLIGVETRAAEEMEGVACVLTAADVPGTNRYGLVIADQPALCEDVVRYEGEAIAIIAAEADEIARAACEKVEVLYEDLPVIADAATAESAISLHPDGNTCSTVALGFGDVAASEASCDHMVEVAYTTNRQEHGFLETEAGTSWIDETGRLTLSVGAQNPFNDRRQIAAALNLAEDKIRVLNPMMGGAFGGKEDCNVHIPLALVTIRTGRPARFMYDRRESLLSGVKRHEFNIAYRIGADSTGKLKSAKVNLRADAGAYATLSAAVLAQAAEHASGPYVYEASEITGKAVYTNNGIASAYRGFGIPQTSIGVEQAMDELARRTGLSPFEVRRRNLIHEGEMAAAGFIMAADTALAAMLDAAESGPLWGDRQEAKSRAPSWVRRGIGVSAIWQGYGLGSGLEKGATVHVSLNDAGRYHLEVGTPDLGAGNLTAFLQIAAENLNTTIENFEYVAGDSLGPNSGSSHASRTIYIVGNAVARAAQELRVRILDHALAGRDNVTVELEAHHVVLSGARIALADIARDMAGTKVVESFVPVSPKPVHFGIPHAGYSYWVQVLGVDVDIHTGEVAVTDVENYLDTGRTINPDGVRAQCEGGFAQGLGYALYENSIYTDGRLRNPSLANYIIPSVKDMPPRMTNTIFETPDHTSPLGVRGIAEISLSPVAATVANAVHDAIGTRFSQFPILPEAVLNAIHGEA</sequence>
<organism evidence="2 3">
    <name type="scientific">Salinihabitans flavidus</name>
    <dbReference type="NCBI Taxonomy" id="569882"/>
    <lineage>
        <taxon>Bacteria</taxon>
        <taxon>Pseudomonadati</taxon>
        <taxon>Pseudomonadota</taxon>
        <taxon>Alphaproteobacteria</taxon>
        <taxon>Rhodobacterales</taxon>
        <taxon>Roseobacteraceae</taxon>
        <taxon>Salinihabitans</taxon>
    </lineage>
</organism>
<dbReference type="Pfam" id="PF01315">
    <property type="entry name" value="Ald_Xan_dh_C"/>
    <property type="match status" value="1"/>
</dbReference>
<dbReference type="SUPFAM" id="SSF54665">
    <property type="entry name" value="CO dehydrogenase molybdoprotein N-domain-like"/>
    <property type="match status" value="1"/>
</dbReference>
<accession>A0A1H8W580</accession>
<dbReference type="STRING" id="569882.SAMN04490248_1438"/>
<dbReference type="InterPro" id="IPR016208">
    <property type="entry name" value="Ald_Oxase/xanthine_DH-like"/>
</dbReference>
<dbReference type="InterPro" id="IPR037165">
    <property type="entry name" value="AldOxase/xan_DH_Mopterin-bd_sf"/>
</dbReference>
<gene>
    <name evidence="2" type="ORF">SAMN04490248_1438</name>
</gene>
<dbReference type="Gene3D" id="3.90.1170.50">
    <property type="entry name" value="Aldehyde oxidase/xanthine dehydrogenase, a/b hammerhead"/>
    <property type="match status" value="1"/>
</dbReference>
<dbReference type="Pfam" id="PF20256">
    <property type="entry name" value="MoCoBD_2"/>
    <property type="match status" value="1"/>
</dbReference>
<name>A0A1H8W580_9RHOB</name>
<protein>
    <submittedName>
        <fullName evidence="2">CO or xanthine dehydrogenase, Mo-binding subunit</fullName>
    </submittedName>
</protein>
<dbReference type="Gene3D" id="3.30.365.10">
    <property type="entry name" value="Aldehyde oxidase/xanthine dehydrogenase, molybdopterin binding domain"/>
    <property type="match status" value="4"/>
</dbReference>
<dbReference type="InterPro" id="IPR036856">
    <property type="entry name" value="Ald_Oxase/Xan_DH_a/b_sf"/>
</dbReference>
<reference evidence="2 3" key="1">
    <citation type="submission" date="2016-10" db="EMBL/GenBank/DDBJ databases">
        <authorList>
            <person name="de Groot N.N."/>
        </authorList>
    </citation>
    <scope>NUCLEOTIDE SEQUENCE [LARGE SCALE GENOMIC DNA]</scope>
    <source>
        <strain evidence="2 3">DSM 27842</strain>
    </source>
</reference>
<dbReference type="PANTHER" id="PTHR11908">
    <property type="entry name" value="XANTHINE DEHYDROGENASE"/>
    <property type="match status" value="1"/>
</dbReference>
<proteinExistence type="predicted"/>
<dbReference type="EMBL" id="FODS01000043">
    <property type="protein sequence ID" value="SEP22607.1"/>
    <property type="molecule type" value="Genomic_DNA"/>
</dbReference>
<feature type="domain" description="Aldehyde oxidase/xanthine dehydrogenase a/b hammerhead" evidence="1">
    <location>
        <begin position="26"/>
        <end position="132"/>
    </location>
</feature>
<evidence type="ECO:0000259" key="1">
    <source>
        <dbReference type="SMART" id="SM01008"/>
    </source>
</evidence>
<dbReference type="PANTHER" id="PTHR11908:SF157">
    <property type="entry name" value="XANTHINE DEHYDROGENASE SUBUNIT D-RELATED"/>
    <property type="match status" value="1"/>
</dbReference>
<dbReference type="InterPro" id="IPR000674">
    <property type="entry name" value="Ald_Oxase/Xan_DH_a/b"/>
</dbReference>
<dbReference type="GO" id="GO:0016491">
    <property type="term" value="F:oxidoreductase activity"/>
    <property type="evidence" value="ECO:0007669"/>
    <property type="project" value="InterPro"/>
</dbReference>
<dbReference type="InterPro" id="IPR046867">
    <property type="entry name" value="AldOxase/xan_DH_MoCoBD2"/>
</dbReference>
<evidence type="ECO:0000313" key="3">
    <source>
        <dbReference type="Proteomes" id="UP000198893"/>
    </source>
</evidence>
<dbReference type="AlphaFoldDB" id="A0A1H8W580"/>
<dbReference type="RefSeq" id="WP_093120648.1">
    <property type="nucleotide sequence ID" value="NZ_FODS01000043.1"/>
</dbReference>